<dbReference type="Pfam" id="PF02338">
    <property type="entry name" value="OTU"/>
    <property type="match status" value="1"/>
</dbReference>
<feature type="chain" id="PRO_5030773800" description="Ubiquitin thioesterase OTU" evidence="4">
    <location>
        <begin position="23"/>
        <end position="232"/>
    </location>
</feature>
<dbReference type="GO" id="GO:0016579">
    <property type="term" value="P:protein deubiquitination"/>
    <property type="evidence" value="ECO:0007669"/>
    <property type="project" value="TreeGrafter"/>
</dbReference>
<name>A0A7S2LYY4_9DINO</name>
<dbReference type="PROSITE" id="PS50802">
    <property type="entry name" value="OTU"/>
    <property type="match status" value="1"/>
</dbReference>
<evidence type="ECO:0000313" key="6">
    <source>
        <dbReference type="EMBL" id="CAD9620505.1"/>
    </source>
</evidence>
<dbReference type="GO" id="GO:0005634">
    <property type="term" value="C:nucleus"/>
    <property type="evidence" value="ECO:0007669"/>
    <property type="project" value="TreeGrafter"/>
</dbReference>
<feature type="signal peptide" evidence="4">
    <location>
        <begin position="1"/>
        <end position="22"/>
    </location>
</feature>
<sequence>MSMSPFVIAFAAFGLFGAETFAAKGDLAAARPPEPEAALPPSALVQRRGLADVPRNPIDAKATWKPKGAFSVRRMAGDGRCMFRAIAAGAKHGADNTHAADDLRANVIRELRKRPDVEPFLEERFQGRFQAYVASMSRKTTWGGEVELIMASHWLRRPLWVWKTQSRGQSRGFTRIRAYGEEHGGEDAAIHLLFTVNPYDLNHYDLLLARQPSTKSVLSYGSMFKKKARARS</sequence>
<keyword evidence="3" id="KW-0963">Cytoplasm</keyword>
<dbReference type="Gene3D" id="3.90.70.80">
    <property type="match status" value="1"/>
</dbReference>
<organism evidence="6">
    <name type="scientific">Zooxanthella nutricula</name>
    <dbReference type="NCBI Taxonomy" id="1333877"/>
    <lineage>
        <taxon>Eukaryota</taxon>
        <taxon>Sar</taxon>
        <taxon>Alveolata</taxon>
        <taxon>Dinophyceae</taxon>
        <taxon>Peridiniales</taxon>
        <taxon>Peridiniales incertae sedis</taxon>
        <taxon>Zooxanthella</taxon>
    </lineage>
</organism>
<dbReference type="EC" id="3.4.19.12" evidence="3"/>
<keyword evidence="3" id="KW-0833">Ubl conjugation pathway</keyword>
<feature type="domain" description="OTU" evidence="5">
    <location>
        <begin position="70"/>
        <end position="210"/>
    </location>
</feature>
<evidence type="ECO:0000256" key="3">
    <source>
        <dbReference type="RuleBase" id="RU367104"/>
    </source>
</evidence>
<keyword evidence="2 3" id="KW-0378">Hydrolase</keyword>
<evidence type="ECO:0000259" key="5">
    <source>
        <dbReference type="PROSITE" id="PS50802"/>
    </source>
</evidence>
<proteinExistence type="predicted"/>
<keyword evidence="3" id="KW-0788">Thiol protease</keyword>
<accession>A0A7S2LYY4</accession>
<dbReference type="AlphaFoldDB" id="A0A7S2LYY4"/>
<dbReference type="InterPro" id="IPR038765">
    <property type="entry name" value="Papain-like_cys_pep_sf"/>
</dbReference>
<dbReference type="GO" id="GO:0004843">
    <property type="term" value="F:cysteine-type deubiquitinase activity"/>
    <property type="evidence" value="ECO:0007669"/>
    <property type="project" value="UniProtKB-UniRule"/>
</dbReference>
<dbReference type="GO" id="GO:0005829">
    <property type="term" value="C:cytosol"/>
    <property type="evidence" value="ECO:0007669"/>
    <property type="project" value="TreeGrafter"/>
</dbReference>
<comment type="function">
    <text evidence="3">Hydrolase that can remove conjugated ubiquitin from proteins and may therefore play an important regulatory role at the level of protein turnover by preventing degradation.</text>
</comment>
<reference evidence="6" key="1">
    <citation type="submission" date="2021-01" db="EMBL/GenBank/DDBJ databases">
        <authorList>
            <person name="Corre E."/>
            <person name="Pelletier E."/>
            <person name="Niang G."/>
            <person name="Scheremetjew M."/>
            <person name="Finn R."/>
            <person name="Kale V."/>
            <person name="Holt S."/>
            <person name="Cochrane G."/>
            <person name="Meng A."/>
            <person name="Brown T."/>
            <person name="Cohen L."/>
        </authorList>
    </citation>
    <scope>NUCLEOTIDE SEQUENCE</scope>
    <source>
        <strain evidence="6">RCC3387</strain>
    </source>
</reference>
<dbReference type="PANTHER" id="PTHR13312">
    <property type="entry name" value="HIV-INDUCED PROTEIN-7-LIKE PROTEASE"/>
    <property type="match status" value="1"/>
</dbReference>
<dbReference type="EMBL" id="HBGW01070597">
    <property type="protein sequence ID" value="CAD9620505.1"/>
    <property type="molecule type" value="Transcribed_RNA"/>
</dbReference>
<dbReference type="SUPFAM" id="SSF54001">
    <property type="entry name" value="Cysteine proteinases"/>
    <property type="match status" value="1"/>
</dbReference>
<comment type="catalytic activity">
    <reaction evidence="1 3">
        <text>Thiol-dependent hydrolysis of ester, thioester, amide, peptide and isopeptide bonds formed by the C-terminal Gly of ubiquitin (a 76-residue protein attached to proteins as an intracellular targeting signal).</text>
        <dbReference type="EC" id="3.4.19.12"/>
    </reaction>
</comment>
<dbReference type="GO" id="GO:0030968">
    <property type="term" value="P:endoplasmic reticulum unfolded protein response"/>
    <property type="evidence" value="ECO:0007669"/>
    <property type="project" value="TreeGrafter"/>
</dbReference>
<gene>
    <name evidence="6" type="ORF">BRAN1462_LOCUS45021</name>
</gene>
<dbReference type="PANTHER" id="PTHR13312:SF6">
    <property type="entry name" value="UBIQUITIN THIOESTERASE OTU"/>
    <property type="match status" value="1"/>
</dbReference>
<evidence type="ECO:0000256" key="2">
    <source>
        <dbReference type="ARBA" id="ARBA00022801"/>
    </source>
</evidence>
<evidence type="ECO:0000256" key="4">
    <source>
        <dbReference type="SAM" id="SignalP"/>
    </source>
</evidence>
<keyword evidence="4" id="KW-0732">Signal</keyword>
<dbReference type="InterPro" id="IPR003323">
    <property type="entry name" value="OTU_dom"/>
</dbReference>
<protein>
    <recommendedName>
        <fullName evidence="3">Ubiquitin thioesterase OTU</fullName>
        <ecNumber evidence="3">3.4.19.12</ecNumber>
    </recommendedName>
</protein>
<comment type="subcellular location">
    <subcellularLocation>
        <location evidence="3">Cytoplasm</location>
    </subcellularLocation>
</comment>
<keyword evidence="3" id="KW-0645">Protease</keyword>
<evidence type="ECO:0000256" key="1">
    <source>
        <dbReference type="ARBA" id="ARBA00000707"/>
    </source>
</evidence>
<dbReference type="GO" id="GO:0036503">
    <property type="term" value="P:ERAD pathway"/>
    <property type="evidence" value="ECO:0007669"/>
    <property type="project" value="TreeGrafter"/>
</dbReference>